<feature type="region of interest" description="Disordered" evidence="1">
    <location>
        <begin position="1"/>
        <end position="26"/>
    </location>
</feature>
<comment type="caution">
    <text evidence="2">The sequence shown here is derived from an EMBL/GenBank/DDBJ whole genome shotgun (WGS) entry which is preliminary data.</text>
</comment>
<dbReference type="GO" id="GO:0003713">
    <property type="term" value="F:transcription coactivator activity"/>
    <property type="evidence" value="ECO:0007669"/>
    <property type="project" value="TreeGrafter"/>
</dbReference>
<protein>
    <submittedName>
        <fullName evidence="2">Uncharacterized protein</fullName>
    </submittedName>
</protein>
<name>A0A699ZII7_HAELA</name>
<feature type="region of interest" description="Disordered" evidence="1">
    <location>
        <begin position="67"/>
        <end position="89"/>
    </location>
</feature>
<dbReference type="Proteomes" id="UP000485058">
    <property type="component" value="Unassembled WGS sequence"/>
</dbReference>
<dbReference type="GO" id="GO:0005634">
    <property type="term" value="C:nucleus"/>
    <property type="evidence" value="ECO:0007669"/>
    <property type="project" value="TreeGrafter"/>
</dbReference>
<feature type="non-terminal residue" evidence="2">
    <location>
        <position position="1"/>
    </location>
</feature>
<dbReference type="InterPro" id="IPR010422">
    <property type="entry name" value="Ccdc124/Oxs1"/>
</dbReference>
<dbReference type="EMBL" id="BLLF01000857">
    <property type="protein sequence ID" value="GFH15492.1"/>
    <property type="molecule type" value="Genomic_DNA"/>
</dbReference>
<evidence type="ECO:0000313" key="3">
    <source>
        <dbReference type="Proteomes" id="UP000485058"/>
    </source>
</evidence>
<proteinExistence type="predicted"/>
<organism evidence="2 3">
    <name type="scientific">Haematococcus lacustris</name>
    <name type="common">Green alga</name>
    <name type="synonym">Haematococcus pluvialis</name>
    <dbReference type="NCBI Taxonomy" id="44745"/>
    <lineage>
        <taxon>Eukaryota</taxon>
        <taxon>Viridiplantae</taxon>
        <taxon>Chlorophyta</taxon>
        <taxon>core chlorophytes</taxon>
        <taxon>Chlorophyceae</taxon>
        <taxon>CS clade</taxon>
        <taxon>Chlamydomonadales</taxon>
        <taxon>Haematococcaceae</taxon>
        <taxon>Haematococcus</taxon>
    </lineage>
</organism>
<dbReference type="PANTHER" id="PTHR21680">
    <property type="entry name" value="COILED-COIL DOMAIN-CONTAINING PROTEIN 124"/>
    <property type="match status" value="1"/>
</dbReference>
<reference evidence="2 3" key="1">
    <citation type="submission" date="2020-02" db="EMBL/GenBank/DDBJ databases">
        <title>Draft genome sequence of Haematococcus lacustris strain NIES-144.</title>
        <authorList>
            <person name="Morimoto D."/>
            <person name="Nakagawa S."/>
            <person name="Yoshida T."/>
            <person name="Sawayama S."/>
        </authorList>
    </citation>
    <scope>NUCLEOTIDE SEQUENCE [LARGE SCALE GENOMIC DNA]</scope>
    <source>
        <strain evidence="2 3">NIES-144</strain>
    </source>
</reference>
<evidence type="ECO:0000256" key="1">
    <source>
        <dbReference type="SAM" id="MobiDB-lite"/>
    </source>
</evidence>
<sequence length="157" mass="16491">MTKHQLEKQRELDERLREEEAQERAMAAKRELDEATYTKAIVGENINRALEGVVAARSVEGALAALTVQEPEGDKHPENQGSWEAGSPSALSTSACSVLIAQAASISKSSSPFPVVGVAGDSNYFNRGAGSGSGVNGSGGYGSEAVVLVKAVVWLWC</sequence>
<dbReference type="GO" id="GO:0006366">
    <property type="term" value="P:transcription by RNA polymerase II"/>
    <property type="evidence" value="ECO:0007669"/>
    <property type="project" value="TreeGrafter"/>
</dbReference>
<keyword evidence="3" id="KW-1185">Reference proteome</keyword>
<dbReference type="AlphaFoldDB" id="A0A699ZII7"/>
<accession>A0A699ZII7</accession>
<gene>
    <name evidence="2" type="ORF">HaLaN_11729</name>
</gene>
<evidence type="ECO:0000313" key="2">
    <source>
        <dbReference type="EMBL" id="GFH15492.1"/>
    </source>
</evidence>
<dbReference type="PANTHER" id="PTHR21680:SF0">
    <property type="entry name" value="COILED-COIL DOMAIN-CONTAINING PROTEIN 124"/>
    <property type="match status" value="1"/>
</dbReference>
<feature type="non-terminal residue" evidence="2">
    <location>
        <position position="157"/>
    </location>
</feature>